<dbReference type="PROSITE" id="PS00924">
    <property type="entry name" value="ASP_GLU_RACEMASE_2"/>
    <property type="match status" value="1"/>
</dbReference>
<dbReference type="GO" id="GO:0008881">
    <property type="term" value="F:glutamate racemase activity"/>
    <property type="evidence" value="ECO:0007669"/>
    <property type="project" value="UniProtKB-UniRule"/>
</dbReference>
<dbReference type="PANTHER" id="PTHR21198:SF2">
    <property type="entry name" value="GLUTAMATE RACEMASE"/>
    <property type="match status" value="1"/>
</dbReference>
<dbReference type="HAMAP" id="MF_00258">
    <property type="entry name" value="Glu_racemase"/>
    <property type="match status" value="1"/>
</dbReference>
<gene>
    <name evidence="7 8" type="primary">murI</name>
    <name evidence="8" type="ORF">EOE67_08045</name>
</gene>
<dbReference type="GO" id="GO:0071555">
    <property type="term" value="P:cell wall organization"/>
    <property type="evidence" value="ECO:0007669"/>
    <property type="project" value="UniProtKB-KW"/>
</dbReference>
<evidence type="ECO:0000256" key="5">
    <source>
        <dbReference type="ARBA" id="ARBA00023235"/>
    </source>
</evidence>
<dbReference type="PROSITE" id="PS00923">
    <property type="entry name" value="ASP_GLU_RACEMASE_1"/>
    <property type="match status" value="1"/>
</dbReference>
<comment type="pathway">
    <text evidence="7">Cell wall biogenesis; peptidoglycan biosynthesis.</text>
</comment>
<accession>A0A437QZB9</accession>
<keyword evidence="5 7" id="KW-0413">Isomerase</keyword>
<dbReference type="InterPro" id="IPR033134">
    <property type="entry name" value="Asp/Glu_racemase_AS_2"/>
</dbReference>
<dbReference type="RefSeq" id="WP_127698557.1">
    <property type="nucleotide sequence ID" value="NZ_SACS01000007.1"/>
</dbReference>
<feature type="active site" description="Proton donor/acceptor" evidence="7">
    <location>
        <position position="181"/>
    </location>
</feature>
<feature type="active site" description="Proton donor/acceptor" evidence="7">
    <location>
        <position position="69"/>
    </location>
</feature>
<dbReference type="PANTHER" id="PTHR21198">
    <property type="entry name" value="GLUTAMATE RACEMASE"/>
    <property type="match status" value="1"/>
</dbReference>
<dbReference type="InterPro" id="IPR001920">
    <property type="entry name" value="Asp/Glu_race"/>
</dbReference>
<dbReference type="OrthoDB" id="9801055at2"/>
<evidence type="ECO:0000313" key="9">
    <source>
        <dbReference type="Proteomes" id="UP000283077"/>
    </source>
</evidence>
<evidence type="ECO:0000256" key="7">
    <source>
        <dbReference type="HAMAP-Rule" id="MF_00258"/>
    </source>
</evidence>
<dbReference type="Pfam" id="PF01177">
    <property type="entry name" value="Asp_Glu_race"/>
    <property type="match status" value="1"/>
</dbReference>
<keyword evidence="9" id="KW-1185">Reference proteome</keyword>
<evidence type="ECO:0000256" key="6">
    <source>
        <dbReference type="ARBA" id="ARBA00023316"/>
    </source>
</evidence>
<feature type="binding site" evidence="7">
    <location>
        <begin position="7"/>
        <end position="8"/>
    </location>
    <ligand>
        <name>substrate</name>
    </ligand>
</feature>
<feature type="binding site" evidence="7">
    <location>
        <begin position="70"/>
        <end position="71"/>
    </location>
    <ligand>
        <name>substrate</name>
    </ligand>
</feature>
<dbReference type="AlphaFoldDB" id="A0A437QZB9"/>
<comment type="function">
    <text evidence="7">Provides the (R)-glutamate required for cell wall biosynthesis.</text>
</comment>
<organism evidence="8 9">
    <name type="scientific">Rheinheimera riviphila</name>
    <dbReference type="NCBI Taxonomy" id="1834037"/>
    <lineage>
        <taxon>Bacteria</taxon>
        <taxon>Pseudomonadati</taxon>
        <taxon>Pseudomonadota</taxon>
        <taxon>Gammaproteobacteria</taxon>
        <taxon>Chromatiales</taxon>
        <taxon>Chromatiaceae</taxon>
        <taxon>Rheinheimera</taxon>
    </lineage>
</organism>
<reference evidence="8 9" key="1">
    <citation type="submission" date="2019-01" db="EMBL/GenBank/DDBJ databases">
        <authorList>
            <person name="Chen W.-M."/>
        </authorList>
    </citation>
    <scope>NUCLEOTIDE SEQUENCE [LARGE SCALE GENOMIC DNA]</scope>
    <source>
        <strain evidence="8 9">KYPC3</strain>
    </source>
</reference>
<dbReference type="UniPathway" id="UPA00219"/>
<dbReference type="SUPFAM" id="SSF53681">
    <property type="entry name" value="Aspartate/glutamate racemase"/>
    <property type="match status" value="2"/>
</dbReference>
<dbReference type="Gene3D" id="3.40.50.1860">
    <property type="match status" value="2"/>
</dbReference>
<dbReference type="EC" id="5.1.1.3" evidence="2 7"/>
<dbReference type="InterPro" id="IPR015942">
    <property type="entry name" value="Asp/Glu/hydantoin_racemase"/>
</dbReference>
<keyword evidence="3 7" id="KW-0133">Cell shape</keyword>
<evidence type="ECO:0000313" key="8">
    <source>
        <dbReference type="EMBL" id="RVU39859.1"/>
    </source>
</evidence>
<sequence length="261" mass="28675">MHIGFIDSGVGGLSVYQHVKLRVPARYTYLMDNKYLPYGEKSESFIQQRLLQLSAYLIEQGAELIVIACNTATTQAVDYLRQHFSVPFVGVVPAIKPAAALSKGMSFSVLATPATCNSDYLQGLIQQFAPTQTVIKVGSSELVRLAEEKVWYCTDVRQQVADILTVSPIPDSAGHIVVLGCTHFPFLSAEIKATLSEETVLLDTGLAIGNRVAQLVADWPVHIERGSDTFISTRELIPTQVERLAELGFDQHLCWPMPLAI</sequence>
<evidence type="ECO:0000256" key="3">
    <source>
        <dbReference type="ARBA" id="ARBA00022960"/>
    </source>
</evidence>
<proteinExistence type="inferred from homology"/>
<dbReference type="InterPro" id="IPR018187">
    <property type="entry name" value="Asp/Glu_racemase_AS_1"/>
</dbReference>
<evidence type="ECO:0000256" key="4">
    <source>
        <dbReference type="ARBA" id="ARBA00022984"/>
    </source>
</evidence>
<keyword evidence="6 7" id="KW-0961">Cell wall biogenesis/degradation</keyword>
<comment type="caution">
    <text evidence="8">The sequence shown here is derived from an EMBL/GenBank/DDBJ whole genome shotgun (WGS) entry which is preliminary data.</text>
</comment>
<evidence type="ECO:0000256" key="2">
    <source>
        <dbReference type="ARBA" id="ARBA00013090"/>
    </source>
</evidence>
<comment type="similarity">
    <text evidence="7">Belongs to the aspartate/glutamate racemases family.</text>
</comment>
<dbReference type="NCBIfam" id="TIGR00067">
    <property type="entry name" value="glut_race"/>
    <property type="match status" value="1"/>
</dbReference>
<feature type="binding site" evidence="7">
    <location>
        <begin position="38"/>
        <end position="39"/>
    </location>
    <ligand>
        <name>substrate</name>
    </ligand>
</feature>
<name>A0A437QZB9_9GAMM</name>
<keyword evidence="4 7" id="KW-0573">Peptidoglycan synthesis</keyword>
<comment type="catalytic activity">
    <reaction evidence="1 7">
        <text>L-glutamate = D-glutamate</text>
        <dbReference type="Rhea" id="RHEA:12813"/>
        <dbReference type="ChEBI" id="CHEBI:29985"/>
        <dbReference type="ChEBI" id="CHEBI:29986"/>
        <dbReference type="EC" id="5.1.1.3"/>
    </reaction>
</comment>
<evidence type="ECO:0000256" key="1">
    <source>
        <dbReference type="ARBA" id="ARBA00001602"/>
    </source>
</evidence>
<dbReference type="Proteomes" id="UP000283077">
    <property type="component" value="Unassembled WGS sequence"/>
</dbReference>
<feature type="binding site" evidence="7">
    <location>
        <begin position="182"/>
        <end position="183"/>
    </location>
    <ligand>
        <name>substrate</name>
    </ligand>
</feature>
<dbReference type="GO" id="GO:0009252">
    <property type="term" value="P:peptidoglycan biosynthetic process"/>
    <property type="evidence" value="ECO:0007669"/>
    <property type="project" value="UniProtKB-UniRule"/>
</dbReference>
<dbReference type="EMBL" id="SACS01000007">
    <property type="protein sequence ID" value="RVU39859.1"/>
    <property type="molecule type" value="Genomic_DNA"/>
</dbReference>
<dbReference type="InterPro" id="IPR004391">
    <property type="entry name" value="Glu_race"/>
</dbReference>
<protein>
    <recommendedName>
        <fullName evidence="2 7">Glutamate racemase</fullName>
        <ecNumber evidence="2 7">5.1.1.3</ecNumber>
    </recommendedName>
</protein>
<dbReference type="GO" id="GO:0008360">
    <property type="term" value="P:regulation of cell shape"/>
    <property type="evidence" value="ECO:0007669"/>
    <property type="project" value="UniProtKB-KW"/>
</dbReference>